<evidence type="ECO:0000313" key="1">
    <source>
        <dbReference type="EMBL" id="AOR80738.1"/>
    </source>
</evidence>
<organism evidence="1 2">
    <name type="scientific">Novosphingobium resinovorum</name>
    <dbReference type="NCBI Taxonomy" id="158500"/>
    <lineage>
        <taxon>Bacteria</taxon>
        <taxon>Pseudomonadati</taxon>
        <taxon>Pseudomonadota</taxon>
        <taxon>Alphaproteobacteria</taxon>
        <taxon>Sphingomonadales</taxon>
        <taxon>Sphingomonadaceae</taxon>
        <taxon>Novosphingobium</taxon>
    </lineage>
</organism>
<dbReference type="KEGG" id="nre:BES08_28410"/>
<accession>A0A1D8AF43</accession>
<reference evidence="2" key="1">
    <citation type="journal article" date="2017" name="J. Biotechnol.">
        <title>Complete genome sequence of Novosphingobium resinovorum SA1, a versatile xenobiotic-degrading bacterium capable of utilizing sulfanilic acid.</title>
        <authorList>
            <person name="Hegedus B."/>
            <person name="Kos P.B."/>
            <person name="Balint B."/>
            <person name="Maroti G."/>
            <person name="Gan H.M."/>
            <person name="Perei K."/>
            <person name="Rakhely G."/>
        </authorList>
    </citation>
    <scope>NUCLEOTIDE SEQUENCE [LARGE SCALE GENOMIC DNA]</scope>
    <source>
        <strain evidence="2">SA1</strain>
    </source>
</reference>
<name>A0A1D8AF43_9SPHN</name>
<dbReference type="OrthoDB" id="7507045at2"/>
<gene>
    <name evidence="1" type="ORF">BES08_28410</name>
</gene>
<sequence>MTSTTERARMHDDLKNVGLRAQATAAGLVQLCRELTAAGVLDQAAVDRVKHAIADEIALTAPRPIPRASFREEVCERLDALFAGDQKVGPAERLSFATQDER</sequence>
<keyword evidence="2" id="KW-1185">Reference proteome</keyword>
<dbReference type="EMBL" id="CP017077">
    <property type="protein sequence ID" value="AOR80738.1"/>
    <property type="molecule type" value="Genomic_DNA"/>
</dbReference>
<dbReference type="RefSeq" id="WP_069710049.1">
    <property type="nucleotide sequence ID" value="NZ_CP017077.1"/>
</dbReference>
<dbReference type="AlphaFoldDB" id="A0A1D8AF43"/>
<proteinExistence type="predicted"/>
<keyword evidence="1" id="KW-0614">Plasmid</keyword>
<geneLocation type="plasmid" evidence="1 2">
    <name>pSA2</name>
</geneLocation>
<dbReference type="Proteomes" id="UP000094626">
    <property type="component" value="Plasmid pSA2"/>
</dbReference>
<protein>
    <submittedName>
        <fullName evidence="1">Uncharacterized protein</fullName>
    </submittedName>
</protein>
<evidence type="ECO:0000313" key="2">
    <source>
        <dbReference type="Proteomes" id="UP000094626"/>
    </source>
</evidence>